<evidence type="ECO:0000256" key="4">
    <source>
        <dbReference type="ARBA" id="ARBA00023002"/>
    </source>
</evidence>
<accession>A0A444Y2H7</accession>
<dbReference type="PROSITE" id="PS50405">
    <property type="entry name" value="GST_CTER"/>
    <property type="match status" value="1"/>
</dbReference>
<dbReference type="InterPro" id="IPR045073">
    <property type="entry name" value="Omega/Tau-like"/>
</dbReference>
<evidence type="ECO:0000256" key="1">
    <source>
        <dbReference type="ARBA" id="ARBA00011067"/>
    </source>
</evidence>
<dbReference type="GO" id="GO:0016209">
    <property type="term" value="F:antioxidant activity"/>
    <property type="evidence" value="ECO:0007669"/>
    <property type="project" value="UniProtKB-ARBA"/>
</dbReference>
<dbReference type="CDD" id="cd03058">
    <property type="entry name" value="GST_N_Tau"/>
    <property type="match status" value="1"/>
</dbReference>
<dbReference type="AlphaFoldDB" id="A0A444Y2H7"/>
<dbReference type="Gene3D" id="3.40.30.10">
    <property type="entry name" value="Glutaredoxin"/>
    <property type="match status" value="1"/>
</dbReference>
<dbReference type="FunFam" id="3.40.30.10:FF:000014">
    <property type="entry name" value="Tau class glutathione S-transferase"/>
    <property type="match status" value="1"/>
</dbReference>
<dbReference type="SFLD" id="SFLDG00358">
    <property type="entry name" value="Main_(cytGST)"/>
    <property type="match status" value="1"/>
</dbReference>
<comment type="similarity">
    <text evidence="1">Belongs to the GST superfamily. Omega family.</text>
</comment>
<dbReference type="Gene3D" id="1.20.1050.10">
    <property type="match status" value="1"/>
</dbReference>
<dbReference type="InterPro" id="IPR010987">
    <property type="entry name" value="Glutathione-S-Trfase_C-like"/>
</dbReference>
<evidence type="ECO:0000256" key="3">
    <source>
        <dbReference type="ARBA" id="ARBA00022679"/>
    </source>
</evidence>
<name>A0A444Y2H7_ARAHY</name>
<dbReference type="SMR" id="A0A444Y2H7"/>
<keyword evidence="3" id="KW-0808">Transferase</keyword>
<dbReference type="InterPro" id="IPR004046">
    <property type="entry name" value="GST_C"/>
</dbReference>
<dbReference type="Pfam" id="PF02798">
    <property type="entry name" value="GST_N"/>
    <property type="match status" value="1"/>
</dbReference>
<dbReference type="SUPFAM" id="SSF52833">
    <property type="entry name" value="Thioredoxin-like"/>
    <property type="match status" value="1"/>
</dbReference>
<evidence type="ECO:0000256" key="5">
    <source>
        <dbReference type="ARBA" id="ARBA00047960"/>
    </source>
</evidence>
<keyword evidence="4" id="KW-0560">Oxidoreductase</keyword>
<dbReference type="SFLD" id="SFLDS00019">
    <property type="entry name" value="Glutathione_Transferase_(cytos"/>
    <property type="match status" value="1"/>
</dbReference>
<feature type="domain" description="GST N-terminal" evidence="6">
    <location>
        <begin position="5"/>
        <end position="85"/>
    </location>
</feature>
<dbReference type="GO" id="GO:0005737">
    <property type="term" value="C:cytoplasm"/>
    <property type="evidence" value="ECO:0007669"/>
    <property type="project" value="TreeGrafter"/>
</dbReference>
<feature type="domain" description="GST C-terminal" evidence="7">
    <location>
        <begin position="92"/>
        <end position="221"/>
    </location>
</feature>
<evidence type="ECO:0000259" key="7">
    <source>
        <dbReference type="PROSITE" id="PS50405"/>
    </source>
</evidence>
<sequence length="226" mass="26403">MAENDEVIMLDFWLSPYARRVQIALEEKGIKYEIKEEDLPNNKSTLLLQMNPVYKKVPVLIHNGKPICESLVVLEYIDEVWNHKSPSLLPSDPYHRAQARFWADYVDKKIYDNAMKFFKTEGEEKEDGKKGLIEGLKVMEEQVGGDRTYFGGDNIGLVDVILVPLFSWFYVYKFTNNLNFVSQESFPNLFAWAKKCTERDCVSKCTPKEQKVFEHFQQRNLLNSDQ</sequence>
<dbReference type="Gramene" id="arahy.Tifrunner.gnm2.ann2.Ah18g250200.1">
    <property type="protein sequence ID" value="arahy.Tifrunner.gnm2.ann2.Ah18g250200.1-CDS"/>
    <property type="gene ID" value="arahy.Tifrunner.gnm2.ann2.Ah18g250200"/>
</dbReference>
<dbReference type="GO" id="GO:0006749">
    <property type="term" value="P:glutathione metabolic process"/>
    <property type="evidence" value="ECO:0007669"/>
    <property type="project" value="InterPro"/>
</dbReference>
<proteinExistence type="inferred from homology"/>
<dbReference type="SFLD" id="SFLDG01152">
    <property type="entry name" value="Main.3:_Omega-_and_Tau-like"/>
    <property type="match status" value="1"/>
</dbReference>
<dbReference type="InterPro" id="IPR045074">
    <property type="entry name" value="GST_C_Tau"/>
</dbReference>
<dbReference type="Proteomes" id="UP000289738">
    <property type="component" value="Chromosome B08"/>
</dbReference>
<reference evidence="8 9" key="1">
    <citation type="submission" date="2019-01" db="EMBL/GenBank/DDBJ databases">
        <title>Sequencing of cultivated peanut Arachis hypogaea provides insights into genome evolution and oil improvement.</title>
        <authorList>
            <person name="Chen X."/>
        </authorList>
    </citation>
    <scope>NUCLEOTIDE SEQUENCE [LARGE SCALE GENOMIC DNA]</scope>
    <source>
        <strain evidence="9">cv. Fuhuasheng</strain>
        <tissue evidence="8">Leaves</tissue>
    </source>
</reference>
<dbReference type="InterPro" id="IPR004045">
    <property type="entry name" value="Glutathione_S-Trfase_N"/>
</dbReference>
<protein>
    <recommendedName>
        <fullName evidence="2">glutathione transferase</fullName>
        <ecNumber evidence="2">2.5.1.18</ecNumber>
    </recommendedName>
</protein>
<dbReference type="EMBL" id="SDMP01000018">
    <property type="protein sequence ID" value="RYQ96127.1"/>
    <property type="molecule type" value="Genomic_DNA"/>
</dbReference>
<organism evidence="8 9">
    <name type="scientific">Arachis hypogaea</name>
    <name type="common">Peanut</name>
    <dbReference type="NCBI Taxonomy" id="3818"/>
    <lineage>
        <taxon>Eukaryota</taxon>
        <taxon>Viridiplantae</taxon>
        <taxon>Streptophyta</taxon>
        <taxon>Embryophyta</taxon>
        <taxon>Tracheophyta</taxon>
        <taxon>Spermatophyta</taxon>
        <taxon>Magnoliopsida</taxon>
        <taxon>eudicotyledons</taxon>
        <taxon>Gunneridae</taxon>
        <taxon>Pentapetalae</taxon>
        <taxon>rosids</taxon>
        <taxon>fabids</taxon>
        <taxon>Fabales</taxon>
        <taxon>Fabaceae</taxon>
        <taxon>Papilionoideae</taxon>
        <taxon>50 kb inversion clade</taxon>
        <taxon>dalbergioids sensu lato</taxon>
        <taxon>Dalbergieae</taxon>
        <taxon>Pterocarpus clade</taxon>
        <taxon>Arachis</taxon>
    </lineage>
</organism>
<dbReference type="InterPro" id="IPR040079">
    <property type="entry name" value="Glutathione_S-Trfase"/>
</dbReference>
<gene>
    <name evidence="8" type="ORF">Ahy_B08g091675</name>
</gene>
<dbReference type="FunFam" id="1.20.1050.10:FF:000009">
    <property type="entry name" value="Glutathione S-transferase omega-1"/>
    <property type="match status" value="1"/>
</dbReference>
<dbReference type="OrthoDB" id="202840at2759"/>
<dbReference type="GO" id="GO:0004364">
    <property type="term" value="F:glutathione transferase activity"/>
    <property type="evidence" value="ECO:0007669"/>
    <property type="project" value="UniProtKB-EC"/>
</dbReference>
<evidence type="ECO:0000256" key="2">
    <source>
        <dbReference type="ARBA" id="ARBA00012452"/>
    </source>
</evidence>
<dbReference type="InterPro" id="IPR036282">
    <property type="entry name" value="Glutathione-S-Trfase_C_sf"/>
</dbReference>
<dbReference type="CDD" id="cd03185">
    <property type="entry name" value="GST_C_Tau"/>
    <property type="match status" value="1"/>
</dbReference>
<evidence type="ECO:0000313" key="8">
    <source>
        <dbReference type="EMBL" id="RYQ96127.1"/>
    </source>
</evidence>
<dbReference type="Pfam" id="PF00043">
    <property type="entry name" value="GST_C"/>
    <property type="match status" value="1"/>
</dbReference>
<dbReference type="STRING" id="3818.A0A444Y2H7"/>
<evidence type="ECO:0000259" key="6">
    <source>
        <dbReference type="PROSITE" id="PS50404"/>
    </source>
</evidence>
<dbReference type="PANTHER" id="PTHR11260:SF781">
    <property type="entry name" value="GLUTATHIONE S-TRANSFERASE U19"/>
    <property type="match status" value="1"/>
</dbReference>
<dbReference type="SUPFAM" id="SSF47616">
    <property type="entry name" value="GST C-terminal domain-like"/>
    <property type="match status" value="1"/>
</dbReference>
<keyword evidence="9" id="KW-1185">Reference proteome</keyword>
<dbReference type="InterPro" id="IPR036249">
    <property type="entry name" value="Thioredoxin-like_sf"/>
</dbReference>
<dbReference type="PANTHER" id="PTHR11260">
    <property type="entry name" value="GLUTATHIONE S-TRANSFERASE, GST, SUPERFAMILY, GST DOMAIN CONTAINING"/>
    <property type="match status" value="1"/>
</dbReference>
<comment type="caution">
    <text evidence="8">The sequence shown here is derived from an EMBL/GenBank/DDBJ whole genome shotgun (WGS) entry which is preliminary data.</text>
</comment>
<evidence type="ECO:0000313" key="9">
    <source>
        <dbReference type="Proteomes" id="UP000289738"/>
    </source>
</evidence>
<comment type="catalytic activity">
    <reaction evidence="5">
        <text>RX + glutathione = an S-substituted glutathione + a halide anion + H(+)</text>
        <dbReference type="Rhea" id="RHEA:16437"/>
        <dbReference type="ChEBI" id="CHEBI:15378"/>
        <dbReference type="ChEBI" id="CHEBI:16042"/>
        <dbReference type="ChEBI" id="CHEBI:17792"/>
        <dbReference type="ChEBI" id="CHEBI:57925"/>
        <dbReference type="ChEBI" id="CHEBI:90779"/>
        <dbReference type="EC" id="2.5.1.18"/>
    </reaction>
</comment>
<dbReference type="GO" id="GO:0016491">
    <property type="term" value="F:oxidoreductase activity"/>
    <property type="evidence" value="ECO:0007669"/>
    <property type="project" value="UniProtKB-KW"/>
</dbReference>
<dbReference type="PROSITE" id="PS50404">
    <property type="entry name" value="GST_NTER"/>
    <property type="match status" value="1"/>
</dbReference>
<dbReference type="EC" id="2.5.1.18" evidence="2"/>